<dbReference type="EMBL" id="CP117167">
    <property type="protein sequence ID" value="WCT12027.1"/>
    <property type="molecule type" value="Genomic_DNA"/>
</dbReference>
<evidence type="ECO:0000256" key="1">
    <source>
        <dbReference type="SAM" id="SignalP"/>
    </source>
</evidence>
<feature type="chain" id="PRO_5045779929" description="PrcB C-terminal domain-containing protein" evidence="1">
    <location>
        <begin position="20"/>
        <end position="152"/>
    </location>
</feature>
<feature type="signal peptide" evidence="1">
    <location>
        <begin position="1"/>
        <end position="19"/>
    </location>
</feature>
<sequence>MKHFVVFYAFILISSAAFAQKSPKAYYIDGVKATERETTKLKQDDIASVQMDNDGAHYYTKPVVRKKYWSYLSAKSPDYSKAVPNADDDSNVIYFLNGNMLNTGYEMTLFGINDENFDSIKIIDQATLHKLYGFTNKTYGVMIKTHKVKMAN</sequence>
<dbReference type="RefSeq" id="WP_273630239.1">
    <property type="nucleotide sequence ID" value="NZ_CP117167.1"/>
</dbReference>
<accession>A0ABY7T8M8</accession>
<dbReference type="Proteomes" id="UP001216139">
    <property type="component" value="Chromosome"/>
</dbReference>
<reference evidence="2 3" key="1">
    <citation type="submission" date="2023-02" db="EMBL/GenBank/DDBJ databases">
        <title>Genome sequence of Mucilaginibacter jinjuensis strain KACC 16571.</title>
        <authorList>
            <person name="Kim S."/>
            <person name="Heo J."/>
            <person name="Kwon S.-W."/>
        </authorList>
    </citation>
    <scope>NUCLEOTIDE SEQUENCE [LARGE SCALE GENOMIC DNA]</scope>
    <source>
        <strain evidence="2 3">KACC 16571</strain>
    </source>
</reference>
<evidence type="ECO:0000313" key="2">
    <source>
        <dbReference type="EMBL" id="WCT12027.1"/>
    </source>
</evidence>
<gene>
    <name evidence="2" type="ORF">PQO05_25165</name>
</gene>
<evidence type="ECO:0008006" key="4">
    <source>
        <dbReference type="Google" id="ProtNLM"/>
    </source>
</evidence>
<protein>
    <recommendedName>
        <fullName evidence="4">PrcB C-terminal domain-containing protein</fullName>
    </recommendedName>
</protein>
<name>A0ABY7T8M8_9SPHI</name>
<proteinExistence type="predicted"/>
<keyword evidence="1" id="KW-0732">Signal</keyword>
<evidence type="ECO:0000313" key="3">
    <source>
        <dbReference type="Proteomes" id="UP001216139"/>
    </source>
</evidence>
<keyword evidence="3" id="KW-1185">Reference proteome</keyword>
<organism evidence="2 3">
    <name type="scientific">Mucilaginibacter jinjuensis</name>
    <dbReference type="NCBI Taxonomy" id="1176721"/>
    <lineage>
        <taxon>Bacteria</taxon>
        <taxon>Pseudomonadati</taxon>
        <taxon>Bacteroidota</taxon>
        <taxon>Sphingobacteriia</taxon>
        <taxon>Sphingobacteriales</taxon>
        <taxon>Sphingobacteriaceae</taxon>
        <taxon>Mucilaginibacter</taxon>
    </lineage>
</organism>